<evidence type="ECO:0000256" key="5">
    <source>
        <dbReference type="ARBA" id="ARBA00012759"/>
    </source>
</evidence>
<dbReference type="InterPro" id="IPR050185">
    <property type="entry name" value="Ub_carboxyl-term_hydrolase"/>
</dbReference>
<feature type="compositionally biased region" description="Polar residues" evidence="14">
    <location>
        <begin position="1090"/>
        <end position="1099"/>
    </location>
</feature>
<dbReference type="Gene3D" id="3.30.2230.10">
    <property type="entry name" value="DUSP-like"/>
    <property type="match status" value="2"/>
</dbReference>
<comment type="similarity">
    <text evidence="4">Belongs to the peptidase C19 family. USP20/USP33 subfamily.</text>
</comment>
<keyword evidence="7" id="KW-0254">Endocytosis</keyword>
<dbReference type="InterPro" id="IPR018200">
    <property type="entry name" value="USP_CS"/>
</dbReference>
<dbReference type="Gene3D" id="3.90.70.10">
    <property type="entry name" value="Cysteine proteinases"/>
    <property type="match status" value="1"/>
</dbReference>
<dbReference type="InterPro" id="IPR001394">
    <property type="entry name" value="Peptidase_C19_UCH"/>
</dbReference>
<protein>
    <recommendedName>
        <fullName evidence="5">ubiquitinyl hydrolase 1</fullName>
        <ecNumber evidence="5">3.4.19.12</ecNumber>
    </recommendedName>
</protein>
<dbReference type="InterPro" id="IPR001607">
    <property type="entry name" value="Znf_UBP"/>
</dbReference>
<evidence type="ECO:0000256" key="11">
    <source>
        <dbReference type="ARBA" id="ARBA00022833"/>
    </source>
</evidence>
<dbReference type="GO" id="GO:0005813">
    <property type="term" value="C:centrosome"/>
    <property type="evidence" value="ECO:0007669"/>
    <property type="project" value="UniProtKB-SubCell"/>
</dbReference>
<keyword evidence="19" id="KW-1185">Reference proteome</keyword>
<dbReference type="GO" id="GO:0004843">
    <property type="term" value="F:cysteine-type deubiquitinase activity"/>
    <property type="evidence" value="ECO:0007669"/>
    <property type="project" value="UniProtKB-EC"/>
</dbReference>
<feature type="compositionally biased region" description="Basic residues" evidence="14">
    <location>
        <begin position="282"/>
        <end position="294"/>
    </location>
</feature>
<dbReference type="STRING" id="147828.A0A4S2LF68"/>
<dbReference type="PANTHER" id="PTHR21646">
    <property type="entry name" value="UBIQUITIN CARBOXYL-TERMINAL HYDROLASE"/>
    <property type="match status" value="1"/>
</dbReference>
<dbReference type="InterPro" id="IPR035927">
    <property type="entry name" value="DUSP-like_sf"/>
</dbReference>
<evidence type="ECO:0000256" key="13">
    <source>
        <dbReference type="PROSITE-ProRule" id="PRU00502"/>
    </source>
</evidence>
<feature type="domain" description="DUSP" evidence="17">
    <location>
        <begin position="759"/>
        <end position="878"/>
    </location>
</feature>
<feature type="region of interest" description="Disordered" evidence="14">
    <location>
        <begin position="277"/>
        <end position="338"/>
    </location>
</feature>
<name>A0A4S2LF68_OPIFE</name>
<evidence type="ECO:0000256" key="1">
    <source>
        <dbReference type="ARBA" id="ARBA00000707"/>
    </source>
</evidence>
<dbReference type="InterPro" id="IPR028889">
    <property type="entry name" value="USP"/>
</dbReference>
<dbReference type="Pfam" id="PF00443">
    <property type="entry name" value="UCH"/>
    <property type="match status" value="1"/>
</dbReference>
<keyword evidence="9" id="KW-0677">Repeat</keyword>
<feature type="compositionally biased region" description="Polar residues" evidence="14">
    <location>
        <begin position="923"/>
        <end position="935"/>
    </location>
</feature>
<evidence type="ECO:0000256" key="8">
    <source>
        <dbReference type="ARBA" id="ARBA00022723"/>
    </source>
</evidence>
<dbReference type="GO" id="GO:0016579">
    <property type="term" value="P:protein deubiquitination"/>
    <property type="evidence" value="ECO:0007669"/>
    <property type="project" value="InterPro"/>
</dbReference>
<dbReference type="InterPro" id="IPR006615">
    <property type="entry name" value="Pept_C19_DUSP"/>
</dbReference>
<feature type="domain" description="DUSP" evidence="17">
    <location>
        <begin position="659"/>
        <end position="753"/>
    </location>
</feature>
<evidence type="ECO:0000259" key="15">
    <source>
        <dbReference type="PROSITE" id="PS50235"/>
    </source>
</evidence>
<keyword evidence="6" id="KW-0963">Cytoplasm</keyword>
<keyword evidence="11" id="KW-0862">Zinc</keyword>
<evidence type="ECO:0000256" key="6">
    <source>
        <dbReference type="ARBA" id="ARBA00022490"/>
    </source>
</evidence>
<organism evidence="18 19">
    <name type="scientific">Opisthorchis felineus</name>
    <dbReference type="NCBI Taxonomy" id="147828"/>
    <lineage>
        <taxon>Eukaryota</taxon>
        <taxon>Metazoa</taxon>
        <taxon>Spiralia</taxon>
        <taxon>Lophotrochozoa</taxon>
        <taxon>Platyhelminthes</taxon>
        <taxon>Trematoda</taxon>
        <taxon>Digenea</taxon>
        <taxon>Opisthorchiida</taxon>
        <taxon>Opisthorchiata</taxon>
        <taxon>Opisthorchiidae</taxon>
        <taxon>Opisthorchis</taxon>
    </lineage>
</organism>
<dbReference type="PROSITE" id="PS00972">
    <property type="entry name" value="USP_1"/>
    <property type="match status" value="1"/>
</dbReference>
<feature type="domain" description="UBP-type" evidence="16">
    <location>
        <begin position="13"/>
        <end position="116"/>
    </location>
</feature>
<keyword evidence="8" id="KW-0479">Metal-binding</keyword>
<dbReference type="AlphaFoldDB" id="A0A4S2LF68"/>
<dbReference type="GO" id="GO:0048471">
    <property type="term" value="C:perinuclear region of cytoplasm"/>
    <property type="evidence" value="ECO:0007669"/>
    <property type="project" value="UniProtKB-SubCell"/>
</dbReference>
<dbReference type="PANTHER" id="PTHR21646:SF86">
    <property type="entry name" value="UBIQUITIN CARBOXYL-TERMINAL HYDROLASE"/>
    <property type="match status" value="1"/>
</dbReference>
<comment type="catalytic activity">
    <reaction evidence="1">
        <text>Thiol-dependent hydrolysis of ester, thioester, amide, peptide and isopeptide bonds formed by the C-terminal Gly of ubiquitin (a 76-residue protein attached to proteins as an intracellular targeting signal).</text>
        <dbReference type="EC" id="3.4.19.12"/>
    </reaction>
</comment>
<dbReference type="InterPro" id="IPR038765">
    <property type="entry name" value="Papain-like_cys_pep_sf"/>
</dbReference>
<evidence type="ECO:0000256" key="2">
    <source>
        <dbReference type="ARBA" id="ARBA00004300"/>
    </source>
</evidence>
<feature type="region of interest" description="Disordered" evidence="14">
    <location>
        <begin position="400"/>
        <end position="422"/>
    </location>
</feature>
<dbReference type="Pfam" id="PF02148">
    <property type="entry name" value="zf-UBP"/>
    <property type="match status" value="1"/>
</dbReference>
<feature type="region of interest" description="Disordered" evidence="14">
    <location>
        <begin position="912"/>
        <end position="946"/>
    </location>
</feature>
<evidence type="ECO:0000256" key="3">
    <source>
        <dbReference type="ARBA" id="ARBA00004556"/>
    </source>
</evidence>
<dbReference type="GO" id="GO:0008270">
    <property type="term" value="F:zinc ion binding"/>
    <property type="evidence" value="ECO:0007669"/>
    <property type="project" value="UniProtKB-KW"/>
</dbReference>
<gene>
    <name evidence="18" type="ORF">CRM22_007645</name>
</gene>
<dbReference type="Proteomes" id="UP000308267">
    <property type="component" value="Unassembled WGS sequence"/>
</dbReference>
<dbReference type="SMART" id="SM00695">
    <property type="entry name" value="DUSP"/>
    <property type="match status" value="2"/>
</dbReference>
<evidence type="ECO:0000256" key="4">
    <source>
        <dbReference type="ARBA" id="ARBA00008269"/>
    </source>
</evidence>
<feature type="region of interest" description="Disordered" evidence="14">
    <location>
        <begin position="1073"/>
        <end position="1099"/>
    </location>
</feature>
<dbReference type="Pfam" id="PF06337">
    <property type="entry name" value="DUSP"/>
    <property type="match status" value="2"/>
</dbReference>
<feature type="compositionally biased region" description="Low complexity" evidence="14">
    <location>
        <begin position="299"/>
        <end position="312"/>
    </location>
</feature>
<keyword evidence="12" id="KW-0206">Cytoskeleton</keyword>
<evidence type="ECO:0000313" key="19">
    <source>
        <dbReference type="Proteomes" id="UP000308267"/>
    </source>
</evidence>
<dbReference type="InterPro" id="IPR013083">
    <property type="entry name" value="Znf_RING/FYVE/PHD"/>
</dbReference>
<dbReference type="PROSITE" id="PS50235">
    <property type="entry name" value="USP_3"/>
    <property type="match status" value="1"/>
</dbReference>
<dbReference type="PROSITE" id="PS51283">
    <property type="entry name" value="DUSP"/>
    <property type="match status" value="2"/>
</dbReference>
<dbReference type="SUPFAM" id="SSF54001">
    <property type="entry name" value="Cysteine proteinases"/>
    <property type="match status" value="1"/>
</dbReference>
<keyword evidence="10 13" id="KW-0863">Zinc-finger</keyword>
<dbReference type="Gene3D" id="3.30.40.10">
    <property type="entry name" value="Zinc/RING finger domain, C3HC4 (zinc finger)"/>
    <property type="match status" value="1"/>
</dbReference>
<dbReference type="SMART" id="SM00290">
    <property type="entry name" value="ZnF_UBP"/>
    <property type="match status" value="1"/>
</dbReference>
<evidence type="ECO:0000259" key="16">
    <source>
        <dbReference type="PROSITE" id="PS50271"/>
    </source>
</evidence>
<dbReference type="PROSITE" id="PS50271">
    <property type="entry name" value="ZF_UBP"/>
    <property type="match status" value="1"/>
</dbReference>
<proteinExistence type="inferred from homology"/>
<comment type="subcellular location">
    <subcellularLocation>
        <location evidence="2">Cytoplasm</location>
        <location evidence="2">Cytoskeleton</location>
        <location evidence="2">Microtubule organizing center</location>
        <location evidence="2">Centrosome</location>
    </subcellularLocation>
    <subcellularLocation>
        <location evidence="3">Cytoplasm</location>
        <location evidence="3">Perinuclear region</location>
    </subcellularLocation>
</comment>
<evidence type="ECO:0000256" key="12">
    <source>
        <dbReference type="ARBA" id="ARBA00023212"/>
    </source>
</evidence>
<evidence type="ECO:0000313" key="18">
    <source>
        <dbReference type="EMBL" id="TGZ62083.1"/>
    </source>
</evidence>
<dbReference type="PROSITE" id="PS00973">
    <property type="entry name" value="USP_2"/>
    <property type="match status" value="1"/>
</dbReference>
<evidence type="ECO:0000256" key="9">
    <source>
        <dbReference type="ARBA" id="ARBA00022737"/>
    </source>
</evidence>
<dbReference type="EC" id="3.4.19.12" evidence="5"/>
<dbReference type="OrthoDB" id="73004at2759"/>
<reference evidence="18 19" key="1">
    <citation type="journal article" date="2019" name="BMC Genomics">
        <title>New insights from Opisthorchis felineus genome: update on genomics of the epidemiologically important liver flukes.</title>
        <authorList>
            <person name="Ershov N.I."/>
            <person name="Mordvinov V.A."/>
            <person name="Prokhortchouk E.B."/>
            <person name="Pakharukova M.Y."/>
            <person name="Gunbin K.V."/>
            <person name="Ustyantsev K."/>
            <person name="Genaev M.A."/>
            <person name="Blinov A.G."/>
            <person name="Mazur A."/>
            <person name="Boulygina E."/>
            <person name="Tsygankova S."/>
            <person name="Khrameeva E."/>
            <person name="Chekanov N."/>
            <person name="Fan G."/>
            <person name="Xiao A."/>
            <person name="Zhang H."/>
            <person name="Xu X."/>
            <person name="Yang H."/>
            <person name="Solovyev V."/>
            <person name="Lee S.M."/>
            <person name="Liu X."/>
            <person name="Afonnikov D.A."/>
            <person name="Skryabin K.G."/>
        </authorList>
    </citation>
    <scope>NUCLEOTIDE SEQUENCE [LARGE SCALE GENOMIC DNA]</scope>
    <source>
        <strain evidence="18">AK-0245</strain>
        <tissue evidence="18">Whole organism</tissue>
    </source>
</reference>
<evidence type="ECO:0000256" key="7">
    <source>
        <dbReference type="ARBA" id="ARBA00022583"/>
    </source>
</evidence>
<dbReference type="SUPFAM" id="SSF143791">
    <property type="entry name" value="DUSP-like"/>
    <property type="match status" value="2"/>
</dbReference>
<accession>A0A4S2LF68</accession>
<evidence type="ECO:0000259" key="17">
    <source>
        <dbReference type="PROSITE" id="PS51283"/>
    </source>
</evidence>
<sequence length="1131" mass="125627">MPNLVVNGVPVPQRCPHTSLEILPQELIDQFAGSSCQFCDYSGKNQWLCLYENCHFVGCGPKGEDHSSQHAEQSNHPVAVNLHNSLVFCLRCESKLSFTEKLLNSAGSTTQGSQQVVNPSLGLPCPNNTQGSRDTLLTSAARPPGVCGLPNLGNTCYLNAALQALSNCPQVTEHFLQCSGIDFDCRFHLASYYLDFLANVWLNSRSMIVSPSSILREIKYWYPMFSGYAQHDSQEFLRVFLNRLHDELKRADLPSLTASSKPPPETKSTICDCQSKPSTLIHKGKTNKRHRGKLKQSASKLPSCPVCSSSLSADPSMRGDSGNTTASSKPKPVGSDGRSIVTDVFQGKLISAVRCLSCKNVSCREEVFLDLSLSLRRPFPTEHPSTTGFRRGSTIRPFDCLQPQADADSNQSSAPSYPGLRPARGDINDGHAVSAMFFNNSISDNTNSGSTGRFSTNPLQQLIKFRDSMPFIRRMLAPLFGFIALSISWIFARLSDVQDWMTRPNLSLDDCLSDFFSQAELNGENKYYCERCKKLCNGLNQTALVSLPEVLCIHLKRFRSHCMDSSKINSPVTFPLEGLELGPYLHTDCTDKVTTFDLISVICHRGGYGGGHYVTYSLNAYTQSWYEFDDDHVTQVPAFHVEQLTSEAYILFYRKRDTALVPLRREAALMLQKEVVPESTRIVFLSRAWFVRFSTWAEPGPIDNTEFLCEHGQFKPTQWNHRDSLVVPIPHDLWTKLLAVFGGGPVLRNPSPCSVCHEAIIIRQRSELQTFEKLFKQCEPVMESCGIYAVSNAWFDFWKDFVEGKSLIAPGPIDNNDIVDYRSSRSYFNNSLFSSRQTLSTQPRLKESVSYSELFEECWVMLRDIYGGGPAVCLRAASGCISITPTDEDEPNGSLAVNQSVLTVSPSNASLLSISDRGDSPDSSHTQPPLTNDSPPHSWVHQGAGDSAPSHIYTSPLLASKTDTKVLSINGDTESGIYSNDRVSYTTLSIKEDYADGDRSSFSDSLSYLDVSYRSHSVENLMFVTEKTDWKQPLSPSTSTTINGFSNSLYTHSMEHLLLRNQQQRVSSSVFGVAGDGPNKLSRSSHVKGQRTNSNNNHLVTDVCNNTDTVRSNVSCHNNVYHKRPRLSVKP</sequence>
<dbReference type="GO" id="GO:0006897">
    <property type="term" value="P:endocytosis"/>
    <property type="evidence" value="ECO:0007669"/>
    <property type="project" value="UniProtKB-KW"/>
</dbReference>
<dbReference type="EMBL" id="SJOL01007707">
    <property type="protein sequence ID" value="TGZ62083.1"/>
    <property type="molecule type" value="Genomic_DNA"/>
</dbReference>
<feature type="domain" description="USP" evidence="15">
    <location>
        <begin position="147"/>
        <end position="656"/>
    </location>
</feature>
<evidence type="ECO:0000256" key="14">
    <source>
        <dbReference type="SAM" id="MobiDB-lite"/>
    </source>
</evidence>
<comment type="caution">
    <text evidence="18">The sequence shown here is derived from an EMBL/GenBank/DDBJ whole genome shotgun (WGS) entry which is preliminary data.</text>
</comment>
<dbReference type="SUPFAM" id="SSF57850">
    <property type="entry name" value="RING/U-box"/>
    <property type="match status" value="1"/>
</dbReference>
<evidence type="ECO:0000256" key="10">
    <source>
        <dbReference type="ARBA" id="ARBA00022771"/>
    </source>
</evidence>